<dbReference type="NCBIfam" id="NF005556">
    <property type="entry name" value="PRK07226.1"/>
    <property type="match status" value="1"/>
</dbReference>
<dbReference type="RefSeq" id="WP_010304936.1">
    <property type="nucleotide sequence ID" value="NZ_CP061007.1"/>
</dbReference>
<dbReference type="InterPro" id="IPR050456">
    <property type="entry name" value="DeoC/FbaB_aldolase"/>
</dbReference>
<keyword evidence="3" id="KW-1185">Reference proteome</keyword>
<dbReference type="CDD" id="cd00958">
    <property type="entry name" value="DhnA"/>
    <property type="match status" value="1"/>
</dbReference>
<dbReference type="Gene3D" id="3.20.20.70">
    <property type="entry name" value="Aldolase class I"/>
    <property type="match status" value="1"/>
</dbReference>
<dbReference type="Pfam" id="PF01791">
    <property type="entry name" value="DeoC"/>
    <property type="match status" value="1"/>
</dbReference>
<gene>
    <name evidence="2" type="ORF">A8926_8072</name>
</gene>
<sequence length="271" mass="28365">MSTTRSFGAQLRLRRMSRNGDDRLLVVPMDHSVTDGPLPTPGGPGGLVPTLAASGVDAVVLHKGALRYVDPAAFTNMSLIVHLSASTAHAPDPDAKYLVASVETALRLGADAVSVHVNLGSAEERQQVADMAAVAEEADRWNLPLMAMIYPRGPQITDPRDVRLISHAATLAADLGADVVKTVYPGTVEDMAEVVESCAAPIVAAGGPRVDDEAQVLAHVDDVLRAGAAGVALGRNIFQAPNPGQRARRVAALVHPALEFTDDGLVPELAY</sequence>
<dbReference type="PANTHER" id="PTHR47916:SF1">
    <property type="entry name" value="3-HYDROXY-5-PHOSPHONOOXYPENTANE-2,4-DIONE THIOLASE"/>
    <property type="match status" value="1"/>
</dbReference>
<dbReference type="InterPro" id="IPR013785">
    <property type="entry name" value="Aldolase_TIM"/>
</dbReference>
<dbReference type="SUPFAM" id="SSF51569">
    <property type="entry name" value="Aldolase"/>
    <property type="match status" value="1"/>
</dbReference>
<dbReference type="STRING" id="994479.GCA_000194155_00076"/>
<evidence type="ECO:0000313" key="3">
    <source>
        <dbReference type="Proteomes" id="UP000233786"/>
    </source>
</evidence>
<reference evidence="2" key="1">
    <citation type="submission" date="2017-12" db="EMBL/GenBank/DDBJ databases">
        <title>Sequencing the genomes of 1000 Actinobacteria strains.</title>
        <authorList>
            <person name="Klenk H.-P."/>
        </authorList>
    </citation>
    <scope>NUCLEOTIDE SEQUENCE [LARGE SCALE GENOMIC DNA]</scope>
    <source>
        <strain evidence="2">DSM 44228</strain>
    </source>
</reference>
<feature type="active site" description="Proton donor" evidence="1">
    <location>
        <position position="150"/>
    </location>
</feature>
<proteinExistence type="predicted"/>
<evidence type="ECO:0000256" key="1">
    <source>
        <dbReference type="PIRSR" id="PIRSR038992-1"/>
    </source>
</evidence>
<dbReference type="PIRSF" id="PIRSF038992">
    <property type="entry name" value="Aldolase_Ia"/>
    <property type="match status" value="1"/>
</dbReference>
<dbReference type="EMBL" id="PJNB01000001">
    <property type="protein sequence ID" value="PKW19869.1"/>
    <property type="molecule type" value="Genomic_DNA"/>
</dbReference>
<name>A0A2N3YAD5_SACSN</name>
<comment type="caution">
    <text evidence="2">The sequence shown here is derived from an EMBL/GenBank/DDBJ whole genome shotgun (WGS) entry which is preliminary data.</text>
</comment>
<dbReference type="InterPro" id="IPR041720">
    <property type="entry name" value="FbaB-like"/>
</dbReference>
<dbReference type="OrthoDB" id="9771504at2"/>
<evidence type="ECO:0000313" key="2">
    <source>
        <dbReference type="EMBL" id="PKW19869.1"/>
    </source>
</evidence>
<dbReference type="Proteomes" id="UP000233786">
    <property type="component" value="Unassembled WGS sequence"/>
</dbReference>
<dbReference type="AlphaFoldDB" id="A0A2N3YAD5"/>
<dbReference type="SMART" id="SM01133">
    <property type="entry name" value="DeoC"/>
    <property type="match status" value="1"/>
</dbReference>
<dbReference type="GO" id="GO:0004332">
    <property type="term" value="F:fructose-bisphosphate aldolase activity"/>
    <property type="evidence" value="ECO:0007669"/>
    <property type="project" value="InterPro"/>
</dbReference>
<feature type="active site" description="Schiff-base intermediate with dihydroxyacetone-P" evidence="1">
    <location>
        <position position="181"/>
    </location>
</feature>
<organism evidence="2 3">
    <name type="scientific">Saccharopolyspora spinosa</name>
    <dbReference type="NCBI Taxonomy" id="60894"/>
    <lineage>
        <taxon>Bacteria</taxon>
        <taxon>Bacillati</taxon>
        <taxon>Actinomycetota</taxon>
        <taxon>Actinomycetes</taxon>
        <taxon>Pseudonocardiales</taxon>
        <taxon>Pseudonocardiaceae</taxon>
        <taxon>Saccharopolyspora</taxon>
    </lineage>
</organism>
<dbReference type="InterPro" id="IPR002915">
    <property type="entry name" value="DeoC/FbaB/LacD_aldolase"/>
</dbReference>
<accession>A0A2N3YAD5</accession>
<protein>
    <submittedName>
        <fullName evidence="2">2-amino-3,7-dideoxy-D-threo-hept-6-ulosonate synthase</fullName>
    </submittedName>
</protein>
<dbReference type="PANTHER" id="PTHR47916">
    <property type="entry name" value="FRUCTOSE-BISPHOSPHATE ALDOLASE CLASS 1"/>
    <property type="match status" value="1"/>
</dbReference>